<organism evidence="6 7">
    <name type="scientific">Saitoella complicata (strain BCRC 22490 / CBS 7301 / JCM 7358 / NBRC 10748 / NRRL Y-17804)</name>
    <dbReference type="NCBI Taxonomy" id="698492"/>
    <lineage>
        <taxon>Eukaryota</taxon>
        <taxon>Fungi</taxon>
        <taxon>Dikarya</taxon>
        <taxon>Ascomycota</taxon>
        <taxon>Taphrinomycotina</taxon>
        <taxon>Taphrinomycotina incertae sedis</taxon>
        <taxon>Saitoella</taxon>
    </lineage>
</organism>
<reference evidence="6 7" key="2">
    <citation type="journal article" date="2014" name="J. Gen. Appl. Microbiol.">
        <title>The early diverging ascomycetous budding yeast Saitoella complicata has three histone deacetylases belonging to the Clr6, Hos2, and Rpd3 lineages.</title>
        <authorList>
            <person name="Nishida H."/>
            <person name="Matsumoto T."/>
            <person name="Kondo S."/>
            <person name="Hamamoto M."/>
            <person name="Yoshikawa H."/>
        </authorList>
    </citation>
    <scope>NUCLEOTIDE SEQUENCE [LARGE SCALE GENOMIC DNA]</scope>
    <source>
        <strain evidence="6 7">NRRL Y-17804</strain>
    </source>
</reference>
<dbReference type="PANTHER" id="PTHR38420:SF1">
    <property type="entry name" value="PUTATIVE (AFU_ORTHOLOGUE AFUA_5G14690)-RELATED"/>
    <property type="match status" value="1"/>
</dbReference>
<reference evidence="6 7" key="1">
    <citation type="journal article" date="2011" name="J. Gen. Appl. Microbiol.">
        <title>Draft genome sequencing of the enigmatic yeast Saitoella complicata.</title>
        <authorList>
            <person name="Nishida H."/>
            <person name="Hamamoto M."/>
            <person name="Sugiyama J."/>
        </authorList>
    </citation>
    <scope>NUCLEOTIDE SEQUENCE [LARGE SCALE GENOMIC DNA]</scope>
    <source>
        <strain evidence="6 7">NRRL Y-17804</strain>
    </source>
</reference>
<dbReference type="InterPro" id="IPR045759">
    <property type="entry name" value="Ap4A_phos1/2_N"/>
</dbReference>
<evidence type="ECO:0000313" key="7">
    <source>
        <dbReference type="Proteomes" id="UP000033140"/>
    </source>
</evidence>
<keyword evidence="7" id="KW-1185">Reference proteome</keyword>
<evidence type="ECO:0000256" key="1">
    <source>
        <dbReference type="PIRSR" id="PIRSR000846-1"/>
    </source>
</evidence>
<feature type="binding site" evidence="2">
    <location>
        <position position="136"/>
    </location>
    <ligand>
        <name>substrate</name>
    </ligand>
</feature>
<feature type="binding site" evidence="2">
    <location>
        <position position="151"/>
    </location>
    <ligand>
        <name>substrate</name>
    </ligand>
</feature>
<dbReference type="GO" id="GO:0009117">
    <property type="term" value="P:nucleotide metabolic process"/>
    <property type="evidence" value="ECO:0007669"/>
    <property type="project" value="InterPro"/>
</dbReference>
<dbReference type="PANTHER" id="PTHR38420">
    <property type="entry name" value="AP-4-A PHOSPHORYLASE II"/>
    <property type="match status" value="1"/>
</dbReference>
<feature type="binding site" evidence="2">
    <location>
        <begin position="256"/>
        <end position="258"/>
    </location>
    <ligand>
        <name>substrate</name>
    </ligand>
</feature>
<dbReference type="Proteomes" id="UP000033140">
    <property type="component" value="Unassembled WGS sequence"/>
</dbReference>
<dbReference type="Pfam" id="PF09830">
    <property type="entry name" value="ATP_transf"/>
    <property type="match status" value="1"/>
</dbReference>
<feature type="binding site" evidence="2">
    <location>
        <begin position="142"/>
        <end position="145"/>
    </location>
    <ligand>
        <name>substrate</name>
    </ligand>
</feature>
<dbReference type="SUPFAM" id="SSF54197">
    <property type="entry name" value="HIT-like"/>
    <property type="match status" value="1"/>
</dbReference>
<dbReference type="AlphaFoldDB" id="A0A0E9NKH7"/>
<evidence type="ECO:0000259" key="4">
    <source>
        <dbReference type="Pfam" id="PF09830"/>
    </source>
</evidence>
<gene>
    <name evidence="6" type="ORF">G7K_4448-t1</name>
</gene>
<feature type="binding site" evidence="2">
    <location>
        <position position="263"/>
    </location>
    <ligand>
        <name>substrate</name>
    </ligand>
</feature>
<feature type="region of interest" description="Disordered" evidence="3">
    <location>
        <begin position="286"/>
        <end position="309"/>
    </location>
</feature>
<dbReference type="Gene3D" id="3.30.428.70">
    <property type="match status" value="1"/>
</dbReference>
<reference evidence="6 7" key="3">
    <citation type="journal article" date="2015" name="Genome Announc.">
        <title>Draft Genome Sequence of the Archiascomycetous Yeast Saitoella complicata.</title>
        <authorList>
            <person name="Yamauchi K."/>
            <person name="Kondo S."/>
            <person name="Hamamoto M."/>
            <person name="Takahashi Y."/>
            <person name="Ogura Y."/>
            <person name="Hayashi T."/>
            <person name="Nishida H."/>
        </authorList>
    </citation>
    <scope>NUCLEOTIDE SEQUENCE [LARGE SCALE GENOMIC DNA]</scope>
    <source>
        <strain evidence="6 7">NRRL Y-17804</strain>
    </source>
</reference>
<dbReference type="OMA" id="DPFENPP"/>
<evidence type="ECO:0000256" key="2">
    <source>
        <dbReference type="PIRSR" id="PIRSR000846-2"/>
    </source>
</evidence>
<evidence type="ECO:0000259" key="5">
    <source>
        <dbReference type="Pfam" id="PF19327"/>
    </source>
</evidence>
<dbReference type="Pfam" id="PF19327">
    <property type="entry name" value="Ap4A_phos_N"/>
    <property type="match status" value="1"/>
</dbReference>
<dbReference type="STRING" id="698492.A0A0E9NKH7"/>
<dbReference type="GO" id="GO:0005524">
    <property type="term" value="F:ATP binding"/>
    <property type="evidence" value="ECO:0007669"/>
    <property type="project" value="InterPro"/>
</dbReference>
<evidence type="ECO:0000313" key="6">
    <source>
        <dbReference type="EMBL" id="GAO50318.1"/>
    </source>
</evidence>
<evidence type="ECO:0000256" key="3">
    <source>
        <dbReference type="SAM" id="MobiDB-lite"/>
    </source>
</evidence>
<dbReference type="PIRSF" id="PIRSF000846">
    <property type="entry name" value="ATP_adenylyltr"/>
    <property type="match status" value="1"/>
</dbReference>
<dbReference type="OrthoDB" id="10267950at2759"/>
<dbReference type="EMBL" id="BACD03000031">
    <property type="protein sequence ID" value="GAO50318.1"/>
    <property type="molecule type" value="Genomic_DNA"/>
</dbReference>
<feature type="binding site" evidence="2">
    <location>
        <position position="267"/>
    </location>
    <ligand>
        <name>substrate</name>
    </ligand>
</feature>
<protein>
    <submittedName>
        <fullName evidence="6">Uncharacterized protein</fullName>
    </submittedName>
</protein>
<comment type="caution">
    <text evidence="6">The sequence shown here is derived from an EMBL/GenBank/DDBJ whole genome shotgun (WGS) entry which is preliminary data.</text>
</comment>
<dbReference type="GO" id="GO:0003877">
    <property type="term" value="F:ATP:ADP adenylyltransferase activity"/>
    <property type="evidence" value="ECO:0007669"/>
    <property type="project" value="InterPro"/>
</dbReference>
<accession>A0A0E9NKH7</accession>
<proteinExistence type="predicted"/>
<feature type="binding site" evidence="2">
    <location>
        <position position="49"/>
    </location>
    <ligand>
        <name>substrate</name>
    </ligand>
</feature>
<sequence>MSTLEDLVKAKYDEALASGELVFTESSVGVVEENRVKYSIRCAPGLATKPEKKDIDKEKTDGKPFNPFLPPNPALFVQEMEPKHTVVLNKFCIVPRHFLLITKAYEDQTKPLNPADLEAIWKCFEGLRSKHMAFYNCGPASGASQGHKHVQFIPLPSADEFTPFPDDIVRAQSSNGPGLGQLLQHDAISFEHFILPIPRNPTPDDLAEIYVHLLSPTIQACRMADCKTISYNVCMTRDWMFMAPRVNEGWDGLSFNSTAMVGMLLVKSEVEMEKVKKEGPSNILAKVGVDKGQGNEDQSAAPDGGALAS</sequence>
<dbReference type="RefSeq" id="XP_019021653.1">
    <property type="nucleotide sequence ID" value="XM_019167036.1"/>
</dbReference>
<feature type="active site" description="Nucleophile" evidence="1">
    <location>
        <position position="149"/>
    </location>
</feature>
<feature type="domain" description="ATP adenylyltransferase C-terminal" evidence="4">
    <location>
        <begin position="187"/>
        <end position="289"/>
    </location>
</feature>
<dbReference type="InterPro" id="IPR036265">
    <property type="entry name" value="HIT-like_sf"/>
</dbReference>
<name>A0A0E9NKH7_SAICN</name>
<feature type="domain" description="Ap4A phosphorylase 1/2 N-terminal" evidence="5">
    <location>
        <begin position="3"/>
        <end position="165"/>
    </location>
</feature>
<dbReference type="InterPro" id="IPR019200">
    <property type="entry name" value="ATP_adenylylTrfase_C"/>
</dbReference>
<feature type="binding site" evidence="2">
    <location>
        <begin position="89"/>
        <end position="90"/>
    </location>
    <ligand>
        <name>substrate</name>
    </ligand>
</feature>
<dbReference type="InterPro" id="IPR009163">
    <property type="entry name" value="Ap4A_phos1/2"/>
</dbReference>
<dbReference type="InterPro" id="IPR043171">
    <property type="entry name" value="Ap4A_phos1/2-like"/>
</dbReference>